<dbReference type="EMBL" id="RHFK02000009">
    <property type="protein sequence ID" value="TWW70521.1"/>
    <property type="molecule type" value="Genomic_DNA"/>
</dbReference>
<reference evidence="2 3" key="1">
    <citation type="submission" date="2019-04" db="EMBL/GenBank/DDBJ databases">
        <title>Chromosome genome assembly for Takifugu flavidus.</title>
        <authorList>
            <person name="Xiao S."/>
        </authorList>
    </citation>
    <scope>NUCLEOTIDE SEQUENCE [LARGE SCALE GENOMIC DNA]</scope>
    <source>
        <strain evidence="2">HTHZ2018</strain>
        <tissue evidence="2">Muscle</tissue>
    </source>
</reference>
<protein>
    <submittedName>
        <fullName evidence="2">Uncharacterized protein</fullName>
    </submittedName>
</protein>
<proteinExistence type="predicted"/>
<name>A0A5C6NVC5_9TELE</name>
<feature type="region of interest" description="Disordered" evidence="1">
    <location>
        <begin position="53"/>
        <end position="93"/>
    </location>
</feature>
<dbReference type="Proteomes" id="UP000324091">
    <property type="component" value="Chromosome 17"/>
</dbReference>
<evidence type="ECO:0000256" key="1">
    <source>
        <dbReference type="SAM" id="MobiDB-lite"/>
    </source>
</evidence>
<dbReference type="AlphaFoldDB" id="A0A5C6NVC5"/>
<gene>
    <name evidence="2" type="ORF">D4764_17G0000030</name>
</gene>
<evidence type="ECO:0000313" key="2">
    <source>
        <dbReference type="EMBL" id="TWW70521.1"/>
    </source>
</evidence>
<sequence>MGVKKELLVRSRKAKPLSLTSSPVNLMFCVVVVAEGFHLCWRHFNQCRPLKPMGGTPQETEVSSELEVANVSTVEEEEDDTGRMQDTEPIMVW</sequence>
<organism evidence="2 3">
    <name type="scientific">Takifugu flavidus</name>
    <name type="common">sansaifugu</name>
    <dbReference type="NCBI Taxonomy" id="433684"/>
    <lineage>
        <taxon>Eukaryota</taxon>
        <taxon>Metazoa</taxon>
        <taxon>Chordata</taxon>
        <taxon>Craniata</taxon>
        <taxon>Vertebrata</taxon>
        <taxon>Euteleostomi</taxon>
        <taxon>Actinopterygii</taxon>
        <taxon>Neopterygii</taxon>
        <taxon>Teleostei</taxon>
        <taxon>Neoteleostei</taxon>
        <taxon>Acanthomorphata</taxon>
        <taxon>Eupercaria</taxon>
        <taxon>Tetraodontiformes</taxon>
        <taxon>Tetradontoidea</taxon>
        <taxon>Tetraodontidae</taxon>
        <taxon>Takifugu</taxon>
    </lineage>
</organism>
<accession>A0A5C6NVC5</accession>
<comment type="caution">
    <text evidence="2">The sequence shown here is derived from an EMBL/GenBank/DDBJ whole genome shotgun (WGS) entry which is preliminary data.</text>
</comment>
<evidence type="ECO:0000313" key="3">
    <source>
        <dbReference type="Proteomes" id="UP000324091"/>
    </source>
</evidence>
<keyword evidence="3" id="KW-1185">Reference proteome</keyword>